<dbReference type="PANTHER" id="PTHR11533:SF294">
    <property type="entry name" value="THYROTROPIN-RELEASING HORMONE-DEGRADING ECTOENZYME"/>
    <property type="match status" value="1"/>
</dbReference>
<dbReference type="GO" id="GO:0006508">
    <property type="term" value="P:proteolysis"/>
    <property type="evidence" value="ECO:0007669"/>
    <property type="project" value="UniProtKB-KW"/>
</dbReference>
<feature type="binding site" evidence="16">
    <location>
        <position position="1350"/>
    </location>
    <ligand>
        <name>Zn(2+)</name>
        <dbReference type="ChEBI" id="CHEBI:29105"/>
        <note>catalytic</note>
    </ligand>
</feature>
<evidence type="ECO:0000313" key="23">
    <source>
        <dbReference type="Proteomes" id="UP000708208"/>
    </source>
</evidence>
<accession>A0A8J2J789</accession>
<feature type="active site" description="Proton acceptor" evidence="15">
    <location>
        <position position="1328"/>
    </location>
</feature>
<name>A0A8J2J789_9HEXA</name>
<dbReference type="PANTHER" id="PTHR11533">
    <property type="entry name" value="PROTEASE M1 ZINC METALLOPROTEASE"/>
    <property type="match status" value="1"/>
</dbReference>
<comment type="subcellular location">
    <subcellularLocation>
        <location evidence="1">Cell membrane</location>
        <topology evidence="1">Lipid-anchor</topology>
        <topology evidence="1">GPI-anchor</topology>
    </subcellularLocation>
</comment>
<dbReference type="FunFam" id="2.60.40.1910:FF:000008">
    <property type="entry name" value="Aminopeptidase"/>
    <property type="match status" value="1"/>
</dbReference>
<dbReference type="OrthoDB" id="510539at2759"/>
<keyword evidence="8 18" id="KW-0732">Signal</keyword>
<gene>
    <name evidence="22" type="ORF">AFUS01_LOCUS1827</name>
</gene>
<evidence type="ECO:0000256" key="6">
    <source>
        <dbReference type="ARBA" id="ARBA00022670"/>
    </source>
</evidence>
<keyword evidence="14" id="KW-0449">Lipoprotein</keyword>
<keyword evidence="12" id="KW-0472">Membrane</keyword>
<evidence type="ECO:0000256" key="14">
    <source>
        <dbReference type="ARBA" id="ARBA00023288"/>
    </source>
</evidence>
<comment type="caution">
    <text evidence="22">The sequence shown here is derived from an EMBL/GenBank/DDBJ whole genome shotgun (WGS) entry which is preliminary data.</text>
</comment>
<feature type="binding site" evidence="16">
    <location>
        <position position="1331"/>
    </location>
    <ligand>
        <name>Zn(2+)</name>
        <dbReference type="ChEBI" id="CHEBI:29105"/>
        <note>catalytic</note>
    </ligand>
</feature>
<organism evidence="22 23">
    <name type="scientific">Allacma fusca</name>
    <dbReference type="NCBI Taxonomy" id="39272"/>
    <lineage>
        <taxon>Eukaryota</taxon>
        <taxon>Metazoa</taxon>
        <taxon>Ecdysozoa</taxon>
        <taxon>Arthropoda</taxon>
        <taxon>Hexapoda</taxon>
        <taxon>Collembola</taxon>
        <taxon>Symphypleona</taxon>
        <taxon>Sminthuridae</taxon>
        <taxon>Allacma</taxon>
    </lineage>
</organism>
<dbReference type="InterPro" id="IPR014782">
    <property type="entry name" value="Peptidase_M1_dom"/>
</dbReference>
<evidence type="ECO:0000256" key="8">
    <source>
        <dbReference type="ARBA" id="ARBA00022729"/>
    </source>
</evidence>
<evidence type="ECO:0000256" key="4">
    <source>
        <dbReference type="ARBA" id="ARBA00022475"/>
    </source>
</evidence>
<keyword evidence="23" id="KW-1185">Reference proteome</keyword>
<evidence type="ECO:0000256" key="11">
    <source>
        <dbReference type="ARBA" id="ARBA00023049"/>
    </source>
</evidence>
<dbReference type="GO" id="GO:0005886">
    <property type="term" value="C:plasma membrane"/>
    <property type="evidence" value="ECO:0007669"/>
    <property type="project" value="UniProtKB-SubCell"/>
</dbReference>
<keyword evidence="9" id="KW-0378">Hydrolase</keyword>
<evidence type="ECO:0000259" key="20">
    <source>
        <dbReference type="Pfam" id="PF11838"/>
    </source>
</evidence>
<evidence type="ECO:0000256" key="15">
    <source>
        <dbReference type="PIRSR" id="PIRSR634016-1"/>
    </source>
</evidence>
<dbReference type="InterPro" id="IPR034016">
    <property type="entry name" value="M1_APN-typ"/>
</dbReference>
<dbReference type="Pfam" id="PF01433">
    <property type="entry name" value="Peptidase_M1"/>
    <property type="match status" value="2"/>
</dbReference>
<evidence type="ECO:0000256" key="13">
    <source>
        <dbReference type="ARBA" id="ARBA00023180"/>
    </source>
</evidence>
<feature type="domain" description="Peptidase M1 membrane alanine aminopeptidase" evidence="19">
    <location>
        <begin position="1251"/>
        <end position="1478"/>
    </location>
</feature>
<evidence type="ECO:0000259" key="19">
    <source>
        <dbReference type="Pfam" id="PF01433"/>
    </source>
</evidence>
<evidence type="ECO:0000256" key="16">
    <source>
        <dbReference type="PIRSR" id="PIRSR634016-3"/>
    </source>
</evidence>
<feature type="signal peptide" evidence="18">
    <location>
        <begin position="1"/>
        <end position="20"/>
    </location>
</feature>
<dbReference type="GO" id="GO:0042277">
    <property type="term" value="F:peptide binding"/>
    <property type="evidence" value="ECO:0007669"/>
    <property type="project" value="TreeGrafter"/>
</dbReference>
<dbReference type="GO" id="GO:0008270">
    <property type="term" value="F:zinc ion binding"/>
    <property type="evidence" value="ECO:0007669"/>
    <property type="project" value="InterPro"/>
</dbReference>
<keyword evidence="4" id="KW-1003">Cell membrane</keyword>
<feature type="domain" description="Aminopeptidase N-like N-terminal" evidence="21">
    <location>
        <begin position="79"/>
        <end position="272"/>
    </location>
</feature>
<dbReference type="CDD" id="cd09601">
    <property type="entry name" value="M1_APN-Q_like"/>
    <property type="match status" value="2"/>
</dbReference>
<evidence type="ECO:0000256" key="3">
    <source>
        <dbReference type="ARBA" id="ARBA00022438"/>
    </source>
</evidence>
<feature type="domain" description="ERAP1-like C-terminal" evidence="20">
    <location>
        <begin position="620"/>
        <end position="933"/>
    </location>
</feature>
<reference evidence="22" key="1">
    <citation type="submission" date="2021-06" db="EMBL/GenBank/DDBJ databases">
        <authorList>
            <person name="Hodson N. C."/>
            <person name="Mongue J. A."/>
            <person name="Jaron S. K."/>
        </authorList>
    </citation>
    <scope>NUCLEOTIDE SEQUENCE</scope>
</reference>
<evidence type="ECO:0000256" key="9">
    <source>
        <dbReference type="ARBA" id="ARBA00022801"/>
    </source>
</evidence>
<dbReference type="InterPro" id="IPR045357">
    <property type="entry name" value="Aminopeptidase_N-like_N"/>
</dbReference>
<dbReference type="Pfam" id="PF17900">
    <property type="entry name" value="Peptidase_M1_N"/>
    <property type="match status" value="2"/>
</dbReference>
<keyword evidence="7 16" id="KW-0479">Metal-binding</keyword>
<dbReference type="GO" id="GO:0043171">
    <property type="term" value="P:peptide catabolic process"/>
    <property type="evidence" value="ECO:0007669"/>
    <property type="project" value="TreeGrafter"/>
</dbReference>
<evidence type="ECO:0000256" key="1">
    <source>
        <dbReference type="ARBA" id="ARBA00004609"/>
    </source>
</evidence>
<evidence type="ECO:0008006" key="24">
    <source>
        <dbReference type="Google" id="ProtNLM"/>
    </source>
</evidence>
<keyword evidence="11" id="KW-0482">Metalloprotease</keyword>
<comment type="cofactor">
    <cofactor evidence="16">
        <name>Zn(2+)</name>
        <dbReference type="ChEBI" id="CHEBI:29105"/>
    </cofactor>
    <text evidence="16">Binds 1 zinc ion per subunit.</text>
</comment>
<comment type="similarity">
    <text evidence="2">Belongs to the peptidase M1 family.</text>
</comment>
<feature type="chain" id="PRO_5035324356" description="Aminopeptidase N" evidence="18">
    <location>
        <begin position="21"/>
        <end position="1920"/>
    </location>
</feature>
<sequence length="1920" mass="214973">MLKTISVVSVVLGLIASAVAGPPLRLQEEPTALFKNGLHLVPSEVPSDILADEFRLPLDVKPLSYEIHTIPIVGDQSSDPNFAPFTAPGRVKIQVQCDVATNKITLHAAEITIALADITVTDDEANSPIVITSASEGEHQFYIIQLAATLVQGKNYTIDISKFIASVRDVSRIDPKVGLYRAEYTDPSTKQQSWLATTQFETIGFRYFCPGFDEPSFKAEFTVHIARHKDFNSASNTVAVATGQPGDGTKPAIPTDFVWDTFTKTVKTSSYLLALVVSDFKHTLAQPGLYRLPAGILGPPYLMDLGGGQYAADESAKILKTFEEIFPSLEYPMGKMDSVAIPRNYFTFGAMENWGLNTYKDNLLLYYNGVSTEANRYQIASILSHELAHQWFGNRVTTTWWSHIWLNEGFATYMSFAGMRHLEHYDTERQIVADAVQTALAADGGSGSTPVVHAGTKEEVEQMTVFGTMAYQKGASLIYMMEGFMGKENLMKGLTQYLTAMTFKAAHQDDLFRELQTFFPSLPEGRTLKDIMETWTLKRGFPLVRVQRGSANSIYVSQERFTSSGNSGQEVDPDVLWDVPISVATATDANSFTDVQPKFWLKSDAALMSYRADNLNTSKWIVVNPNVHGYYRVLYDTQMARLIQNQLETDHTVISALNRGQFLNDYFTFVDLGIVPYESALAFTKYLAKEKDHAVWRPALAPLAKLLPHFTGTQPGLFGPFQAYFSPKFGGALDLLEWDQKPDEHGVNVLLRASLLDWACTLEHAKCKELANSYFDKWMANPAVNPIPVDLQNVLYCAGAFYGGDNAYEHLFKKYIESLSNNQDINSETTRLVSALTCSQSMTSLIKLVREAIDGPLIPKNHVRLILEGVGTNAKGRDLVYGVLRDEWKHISDYLGGNPGDPKNALIISSIVNTLAIYQNSADEPAKISAIVEKILVEDFFSYLEIAVPIGRAVTKIRDNVSAGPPLAPLKLLRKQRSVGTENFENVSKSRHLTAETEFRIPQNVVPSKYDIHIIPIIDEGVENFQRWSAYGSAKIHIICNNETRRITLHAAGIDIQDEDVKVFEGQQELTVTGTDMDEPNDFFHIDLQNNLEQNKEYLIEITKYVAEVRDLTKVGLKLGLYRAEYTDFEGNQKWLATTQFASVGFRRFCPGFDEPDFKATFTLHIGRSTAYNSASNSELDLEAITDPSAPALPSGWEWDNYKPTVVMSSYLLALVVSDFVREESSSDLYPKPVSVLGPPHLVNDHHGGVFAAEISAKLLKSFDTVFGTDLEYSMHKMDSVAIPRDYFSFGAMENWGLIIYRDDRLMYYEGITTEEARYRIANIVSHELAHQWFGNLVTNKWWSHVWLNEGFATYLSFLGVSNTLSEYESDKRIVYEATQVALSFDAGPTSHPIINTATQQQVTYMSIFDDISYEKGSALIRMMEGFMGKDALINGLQLYLKNMSSKGAVQDDLFLQLQDVATDLPEGKTIKTIMDTWTLQKGFPLIRVQRGNANTIYISQERYTNNANSNTDSVSDELWEVPIAIATASDTGSFTNPKPKLWLNKDEALVPYRTDALDTTKLLILNPNVHGYYRVLYDTHFARLIHNQLETDHTVISDLNRGQLFDDYFRFAEESYVSYESAFAFTKYLAKESSHAAWAPLLNKLAKMYPHFMGSTPGLFEPFQRYFSPKFGGALELLGWEQGVNEHGEDVILRATLLDWACTLKHEKCKEISNNFFTAWMEKPEENPIRVDLQNSLYCAGVAFGNEEVFDFVVKKYDSSLSNNHEINTETSRLVSALTCSQNTTTLSTLVWGTINGTLIQKAYLGLVLKAVGTNSLGRDLVYQVLRDQWKTISESTEAGPADPQIIADVVSELILFQNTGADVEKITAIAEKMVLDDLDAYGKIASQLGMSTQKIRQNALWVRDSGLPITQWFVQNTP</sequence>
<evidence type="ECO:0000256" key="12">
    <source>
        <dbReference type="ARBA" id="ARBA00023136"/>
    </source>
</evidence>
<dbReference type="GO" id="GO:0005615">
    <property type="term" value="C:extracellular space"/>
    <property type="evidence" value="ECO:0007669"/>
    <property type="project" value="TreeGrafter"/>
</dbReference>
<feature type="domain" description="Aminopeptidase N-like N-terminal" evidence="21">
    <location>
        <begin position="1007"/>
        <end position="1212"/>
    </location>
</feature>
<evidence type="ECO:0000256" key="18">
    <source>
        <dbReference type="SAM" id="SignalP"/>
    </source>
</evidence>
<dbReference type="GO" id="GO:0005737">
    <property type="term" value="C:cytoplasm"/>
    <property type="evidence" value="ECO:0007669"/>
    <property type="project" value="TreeGrafter"/>
</dbReference>
<feature type="domain" description="ERAP1-like C-terminal" evidence="20">
    <location>
        <begin position="1564"/>
        <end position="1874"/>
    </location>
</feature>
<dbReference type="Pfam" id="PF11838">
    <property type="entry name" value="ERAP1_C"/>
    <property type="match status" value="2"/>
</dbReference>
<keyword evidence="3" id="KW-0031">Aminopeptidase</keyword>
<dbReference type="GO" id="GO:0070006">
    <property type="term" value="F:metalloaminopeptidase activity"/>
    <property type="evidence" value="ECO:0007669"/>
    <property type="project" value="TreeGrafter"/>
</dbReference>
<keyword evidence="6" id="KW-0645">Protease</keyword>
<evidence type="ECO:0000259" key="21">
    <source>
        <dbReference type="Pfam" id="PF17900"/>
    </source>
</evidence>
<evidence type="ECO:0000313" key="22">
    <source>
        <dbReference type="EMBL" id="CAG7667479.1"/>
    </source>
</evidence>
<evidence type="ECO:0000256" key="17">
    <source>
        <dbReference type="PIRSR" id="PIRSR634016-4"/>
    </source>
</evidence>
<feature type="site" description="Transition state stabilizer" evidence="17">
    <location>
        <position position="1414"/>
    </location>
</feature>
<dbReference type="InterPro" id="IPR050344">
    <property type="entry name" value="Peptidase_M1_aminopeptidases"/>
</dbReference>
<keyword evidence="10 16" id="KW-0862">Zinc</keyword>
<dbReference type="FunFam" id="1.10.390.10:FF:000006">
    <property type="entry name" value="Puromycin-sensitive aminopeptidase"/>
    <property type="match status" value="1"/>
</dbReference>
<protein>
    <recommendedName>
        <fullName evidence="24">Aminopeptidase N</fullName>
    </recommendedName>
</protein>
<feature type="domain" description="Peptidase M1 membrane alanine aminopeptidase" evidence="19">
    <location>
        <begin position="310"/>
        <end position="535"/>
    </location>
</feature>
<dbReference type="EMBL" id="CAJVCH010010383">
    <property type="protein sequence ID" value="CAG7667479.1"/>
    <property type="molecule type" value="Genomic_DNA"/>
</dbReference>
<dbReference type="Proteomes" id="UP000708208">
    <property type="component" value="Unassembled WGS sequence"/>
</dbReference>
<keyword evidence="5" id="KW-0336">GPI-anchor</keyword>
<feature type="binding site" evidence="16">
    <location>
        <position position="1327"/>
    </location>
    <ligand>
        <name>Zn(2+)</name>
        <dbReference type="ChEBI" id="CHEBI:29105"/>
        <note>catalytic</note>
    </ligand>
</feature>
<dbReference type="InterPro" id="IPR024571">
    <property type="entry name" value="ERAP1-like_C_dom"/>
</dbReference>
<dbReference type="FunFam" id="1.10.390.10:FF:000013">
    <property type="entry name" value="Aminopeptidase N"/>
    <property type="match status" value="1"/>
</dbReference>
<evidence type="ECO:0000256" key="5">
    <source>
        <dbReference type="ARBA" id="ARBA00022622"/>
    </source>
</evidence>
<keyword evidence="13" id="KW-0325">Glycoprotein</keyword>
<evidence type="ECO:0000256" key="2">
    <source>
        <dbReference type="ARBA" id="ARBA00010136"/>
    </source>
</evidence>
<proteinExistence type="inferred from homology"/>
<dbReference type="GO" id="GO:0098552">
    <property type="term" value="C:side of membrane"/>
    <property type="evidence" value="ECO:0007669"/>
    <property type="project" value="UniProtKB-KW"/>
</dbReference>
<evidence type="ECO:0000256" key="7">
    <source>
        <dbReference type="ARBA" id="ARBA00022723"/>
    </source>
</evidence>
<evidence type="ECO:0000256" key="10">
    <source>
        <dbReference type="ARBA" id="ARBA00022833"/>
    </source>
</evidence>